<keyword evidence="2" id="KW-0067">ATP-binding</keyword>
<reference evidence="5" key="1">
    <citation type="journal article" date="2012" name="G3 (Bethesda)">
        <title>Pichia sorbitophila, an interspecies yeast hybrid reveals early steps of genome resolution following polyploidization.</title>
        <authorList>
            <person name="Leh Louis V."/>
            <person name="Despons L."/>
            <person name="Friedrich A."/>
            <person name="Martin T."/>
            <person name="Durrens P."/>
            <person name="Casaregola S."/>
            <person name="Neuveglise C."/>
            <person name="Fairhead C."/>
            <person name="Marck C."/>
            <person name="Cruz J.A."/>
            <person name="Straub M.L."/>
            <person name="Kugler V."/>
            <person name="Sacerdot C."/>
            <person name="Uzunov Z."/>
            <person name="Thierry A."/>
            <person name="Weiss S."/>
            <person name="Bleykasten C."/>
            <person name="De Montigny J."/>
            <person name="Jacques N."/>
            <person name="Jung P."/>
            <person name="Lemaire M."/>
            <person name="Mallet S."/>
            <person name="Morel G."/>
            <person name="Richard G.F."/>
            <person name="Sarkar A."/>
            <person name="Savel G."/>
            <person name="Schacherer J."/>
            <person name="Seret M.L."/>
            <person name="Talla E."/>
            <person name="Samson G."/>
            <person name="Jubin C."/>
            <person name="Poulain J."/>
            <person name="Vacherie B."/>
            <person name="Barbe V."/>
            <person name="Pelletier E."/>
            <person name="Sherman D.J."/>
            <person name="Westhof E."/>
            <person name="Weissenbach J."/>
            <person name="Baret P.V."/>
            <person name="Wincker P."/>
            <person name="Gaillardin C."/>
            <person name="Dujon B."/>
            <person name="Souciet J.L."/>
        </authorList>
    </citation>
    <scope>NUCLEOTIDE SEQUENCE [LARGE SCALE GENOMIC DNA]</scope>
    <source>
        <strain evidence="5">CBS 270.75 / DBVPG 7215 / KCTC 17166 / NRRL Y-17582</strain>
    </source>
</reference>
<dbReference type="Gene3D" id="3.40.50.300">
    <property type="entry name" value="P-loop containing nucleotide triphosphate hydrolases"/>
    <property type="match status" value="1"/>
</dbReference>
<dbReference type="SMART" id="SM00382">
    <property type="entry name" value="AAA"/>
    <property type="match status" value="1"/>
</dbReference>
<accession>G8JMQ9</accession>
<keyword evidence="5" id="KW-1185">Reference proteome</keyword>
<dbReference type="GO" id="GO:0016887">
    <property type="term" value="F:ATP hydrolysis activity"/>
    <property type="evidence" value="ECO:0007669"/>
    <property type="project" value="InterPro"/>
</dbReference>
<evidence type="ECO:0000313" key="4">
    <source>
        <dbReference type="EMBL" id="AET37724.1"/>
    </source>
</evidence>
<sequence length="283" mass="31794">MHISPPSPTTSQKPDTMTLAVEVRDLTYRFPNAPSDSLTGINLSIPWKTCTLICGSNGAGKSTLLKLLSGKHLCLTGNIKVDNRDPFAPTNTSANSGLMMTTYLGTEWCHMSIINRDIGVQELLESIGLQYYKERGLSLIKILGVDLCWRMHQLSDGQKRRVQLCMGLLKPFKVLLLDEVTVDLDVVARAQLLKFLQLETESRNCSVIYATHIFDGLSTWPNRIIHLAKGQIFHDLMYTDDIEFTQHSDTDDIVKKTDHKFKIAKTKSLHPLALSWLSHDEGK</sequence>
<dbReference type="KEGG" id="erc:Ecym_1500"/>
<dbReference type="GO" id="GO:0006357">
    <property type="term" value="P:regulation of transcription by RNA polymerase II"/>
    <property type="evidence" value="ECO:0007669"/>
    <property type="project" value="EnsemblFungi"/>
</dbReference>
<evidence type="ECO:0000256" key="2">
    <source>
        <dbReference type="ARBA" id="ARBA00022840"/>
    </source>
</evidence>
<evidence type="ECO:0000313" key="5">
    <source>
        <dbReference type="Proteomes" id="UP000006790"/>
    </source>
</evidence>
<proteinExistence type="predicted"/>
<dbReference type="InterPro" id="IPR027417">
    <property type="entry name" value="P-loop_NTPase"/>
</dbReference>
<dbReference type="AlphaFoldDB" id="G8JMQ9"/>
<dbReference type="GO" id="GO:0005524">
    <property type="term" value="F:ATP binding"/>
    <property type="evidence" value="ECO:0007669"/>
    <property type="project" value="UniProtKB-KW"/>
</dbReference>
<dbReference type="eggNOG" id="KOG2355">
    <property type="taxonomic scope" value="Eukaryota"/>
</dbReference>
<evidence type="ECO:0000259" key="3">
    <source>
        <dbReference type="PROSITE" id="PS50893"/>
    </source>
</evidence>
<keyword evidence="1" id="KW-0547">Nucleotide-binding</keyword>
<evidence type="ECO:0000256" key="1">
    <source>
        <dbReference type="ARBA" id="ARBA00022741"/>
    </source>
</evidence>
<feature type="domain" description="ABC transporter" evidence="3">
    <location>
        <begin position="21"/>
        <end position="254"/>
    </location>
</feature>
<name>G8JMQ9_ERECY</name>
<dbReference type="OrthoDB" id="6512918at2759"/>
<dbReference type="GO" id="GO:0030014">
    <property type="term" value="C:CCR4-NOT complex"/>
    <property type="evidence" value="ECO:0007669"/>
    <property type="project" value="EnsemblFungi"/>
</dbReference>
<dbReference type="PROSITE" id="PS50893">
    <property type="entry name" value="ABC_TRANSPORTER_2"/>
    <property type="match status" value="1"/>
</dbReference>
<dbReference type="FunCoup" id="G8JMQ9">
    <property type="interactions" value="417"/>
</dbReference>
<dbReference type="GeneID" id="11472943"/>
<dbReference type="InParanoid" id="G8JMQ9"/>
<dbReference type="PANTHER" id="PTHR43158">
    <property type="entry name" value="SKFA PEPTIDE EXPORT ATP-BINDING PROTEIN SKFE"/>
    <property type="match status" value="1"/>
</dbReference>
<dbReference type="InterPro" id="IPR003593">
    <property type="entry name" value="AAA+_ATPase"/>
</dbReference>
<dbReference type="STRING" id="931890.G8JMQ9"/>
<dbReference type="EMBL" id="CP002497">
    <property type="protein sequence ID" value="AET37724.1"/>
    <property type="molecule type" value="Genomic_DNA"/>
</dbReference>
<gene>
    <name evidence="4" type="ordered locus">Ecym_1500</name>
</gene>
<dbReference type="HOGENOM" id="CLU_057592_3_0_1"/>
<dbReference type="OMA" id="YLGTEWV"/>
<dbReference type="PANTHER" id="PTHR43158:SF2">
    <property type="entry name" value="SKFA PEPTIDE EXPORT ATP-BINDING PROTEIN SKFE"/>
    <property type="match status" value="1"/>
</dbReference>
<organism evidence="4 5">
    <name type="scientific">Eremothecium cymbalariae (strain CBS 270.75 / DBVPG 7215 / KCTC 17166 / NRRL Y-17582)</name>
    <name type="common">Yeast</name>
    <dbReference type="NCBI Taxonomy" id="931890"/>
    <lineage>
        <taxon>Eukaryota</taxon>
        <taxon>Fungi</taxon>
        <taxon>Dikarya</taxon>
        <taxon>Ascomycota</taxon>
        <taxon>Saccharomycotina</taxon>
        <taxon>Saccharomycetes</taxon>
        <taxon>Saccharomycetales</taxon>
        <taxon>Saccharomycetaceae</taxon>
        <taxon>Eremothecium</taxon>
    </lineage>
</organism>
<dbReference type="RefSeq" id="XP_003644541.1">
    <property type="nucleotide sequence ID" value="XM_003644493.1"/>
</dbReference>
<dbReference type="InterPro" id="IPR003439">
    <property type="entry name" value="ABC_transporter-like_ATP-bd"/>
</dbReference>
<dbReference type="Pfam" id="PF00005">
    <property type="entry name" value="ABC_tran"/>
    <property type="match status" value="1"/>
</dbReference>
<dbReference type="SUPFAM" id="SSF52540">
    <property type="entry name" value="P-loop containing nucleoside triphosphate hydrolases"/>
    <property type="match status" value="1"/>
</dbReference>
<protein>
    <recommendedName>
        <fullName evidence="3">ABC transporter domain-containing protein</fullName>
    </recommendedName>
</protein>
<dbReference type="Proteomes" id="UP000006790">
    <property type="component" value="Chromosome 1"/>
</dbReference>